<dbReference type="InterPro" id="IPR029467">
    <property type="entry name" value="Cyt_c7-like"/>
</dbReference>
<feature type="signal peptide" evidence="1">
    <location>
        <begin position="1"/>
        <end position="19"/>
    </location>
</feature>
<proteinExistence type="predicted"/>
<feature type="domain" description="Cytochrome c7-like" evidence="2">
    <location>
        <begin position="35"/>
        <end position="99"/>
    </location>
</feature>
<dbReference type="RefSeq" id="WP_236861416.1">
    <property type="nucleotide sequence ID" value="NZ_LNQR01000006.1"/>
</dbReference>
<evidence type="ECO:0000259" key="2">
    <source>
        <dbReference type="Pfam" id="PF14522"/>
    </source>
</evidence>
<comment type="caution">
    <text evidence="3">The sequence shown here is derived from an EMBL/GenBank/DDBJ whole genome shotgun (WGS) entry which is preliminary data.</text>
</comment>
<dbReference type="Pfam" id="PF14522">
    <property type="entry name" value="Cytochrome_C7"/>
    <property type="match status" value="1"/>
</dbReference>
<protein>
    <submittedName>
        <fullName evidence="3">Cytochrome C</fullName>
    </submittedName>
</protein>
<dbReference type="NCBIfam" id="TIGR04257">
    <property type="entry name" value="nanowire_3heme"/>
    <property type="match status" value="1"/>
</dbReference>
<keyword evidence="1" id="KW-0732">Signal</keyword>
<dbReference type="InterPro" id="IPR036280">
    <property type="entry name" value="Multihaem_cyt_sf"/>
</dbReference>
<organism evidence="3 4">
    <name type="scientific">Candidatus Magnetominusculus xianensis</name>
    <dbReference type="NCBI Taxonomy" id="1748249"/>
    <lineage>
        <taxon>Bacteria</taxon>
        <taxon>Pseudomonadati</taxon>
        <taxon>Nitrospirota</taxon>
        <taxon>Nitrospiria</taxon>
        <taxon>Nitrospirales</taxon>
        <taxon>Nitrospiraceae</taxon>
        <taxon>Candidatus Magnetominusculus</taxon>
    </lineage>
</organism>
<dbReference type="PANTHER" id="PTHR39425:SF1">
    <property type="entry name" value="CYTOCHROME C7-LIKE DOMAIN-CONTAINING PROTEIN"/>
    <property type="match status" value="1"/>
</dbReference>
<dbReference type="EMBL" id="LNQR01000006">
    <property type="protein sequence ID" value="KWT94351.1"/>
    <property type="molecule type" value="Genomic_DNA"/>
</dbReference>
<evidence type="ECO:0000313" key="4">
    <source>
        <dbReference type="Proteomes" id="UP000060487"/>
    </source>
</evidence>
<evidence type="ECO:0000256" key="1">
    <source>
        <dbReference type="SAM" id="SignalP"/>
    </source>
</evidence>
<dbReference type="SUPFAM" id="SSF48695">
    <property type="entry name" value="Multiheme cytochromes"/>
    <property type="match status" value="1"/>
</dbReference>
<dbReference type="Gene3D" id="3.90.10.10">
    <property type="entry name" value="Cytochrome C3"/>
    <property type="match status" value="1"/>
</dbReference>
<dbReference type="Proteomes" id="UP000060487">
    <property type="component" value="Unassembled WGS sequence"/>
</dbReference>
<reference evidence="3 4" key="1">
    <citation type="submission" date="2015-11" db="EMBL/GenBank/DDBJ databases">
        <authorList>
            <person name="Lin W."/>
        </authorList>
    </citation>
    <scope>NUCLEOTIDE SEQUENCE [LARGE SCALE GENOMIC DNA]</scope>
    <source>
        <strain evidence="3 4">HCH-1</strain>
    </source>
</reference>
<dbReference type="PANTHER" id="PTHR39425">
    <property type="entry name" value="LIPOPROTEIN CYTOCHROME C"/>
    <property type="match status" value="1"/>
</dbReference>
<gene>
    <name evidence="3" type="ORF">ASN18_0236</name>
</gene>
<name>A0ABR5SJ86_9BACT</name>
<keyword evidence="4" id="KW-1185">Reference proteome</keyword>
<feature type="chain" id="PRO_5047169353" evidence="1">
    <location>
        <begin position="20"/>
        <end position="101"/>
    </location>
</feature>
<accession>A0ABR5SJ86</accession>
<evidence type="ECO:0000313" key="3">
    <source>
        <dbReference type="EMBL" id="KWT94351.1"/>
    </source>
</evidence>
<sequence>MIRALTLLVFILVSVPSFAVPPGKVLSWESEEGRVVFNGTKHAGKGIKCTQCHLEVFRMRHGVTKMTMKEMNEGAYCGACHDGKTSFSTSDERYCSKCHVK</sequence>
<dbReference type="InterPro" id="IPR026352">
    <property type="entry name" value="Nanowire_3heme"/>
</dbReference>